<evidence type="ECO:0000313" key="12">
    <source>
        <dbReference type="Proteomes" id="UP001241110"/>
    </source>
</evidence>
<name>A0AAE3U982_9BACT</name>
<reference evidence="11" key="1">
    <citation type="submission" date="2023-05" db="EMBL/GenBank/DDBJ databases">
        <authorList>
            <person name="Zhang X."/>
        </authorList>
    </citation>
    <scope>NUCLEOTIDE SEQUENCE</scope>
    <source>
        <strain evidence="11">YF14B1</strain>
    </source>
</reference>
<dbReference type="AlphaFoldDB" id="A0AAE3U982"/>
<accession>A0AAE3U982</accession>
<gene>
    <name evidence="11" type="ORF">QNI16_23180</name>
</gene>
<dbReference type="InterPro" id="IPR059112">
    <property type="entry name" value="CysZ/EI24"/>
</dbReference>
<keyword evidence="8" id="KW-0764">Sulfate transport</keyword>
<dbReference type="Pfam" id="PF07264">
    <property type="entry name" value="EI24"/>
    <property type="match status" value="1"/>
</dbReference>
<dbReference type="Proteomes" id="UP001241110">
    <property type="component" value="Unassembled WGS sequence"/>
</dbReference>
<keyword evidence="5" id="KW-0028">Amino-acid biosynthesis</keyword>
<protein>
    <submittedName>
        <fullName evidence="11">EI24 domain-containing protein</fullName>
    </submittedName>
</protein>
<dbReference type="GO" id="GO:0019344">
    <property type="term" value="P:cysteine biosynthetic process"/>
    <property type="evidence" value="ECO:0007669"/>
    <property type="project" value="TreeGrafter"/>
</dbReference>
<dbReference type="RefSeq" id="WP_313983235.1">
    <property type="nucleotide sequence ID" value="NZ_JASJOS010000011.1"/>
</dbReference>
<comment type="caution">
    <text evidence="11">The sequence shown here is derived from an EMBL/GenBank/DDBJ whole genome shotgun (WGS) entry which is preliminary data.</text>
</comment>
<evidence type="ECO:0000256" key="10">
    <source>
        <dbReference type="SAM" id="Phobius"/>
    </source>
</evidence>
<feature type="transmembrane region" description="Helical" evidence="10">
    <location>
        <begin position="30"/>
        <end position="56"/>
    </location>
</feature>
<keyword evidence="4" id="KW-0997">Cell inner membrane</keyword>
<keyword evidence="3" id="KW-1003">Cell membrane</keyword>
<evidence type="ECO:0000313" key="11">
    <source>
        <dbReference type="EMBL" id="MDJ1483422.1"/>
    </source>
</evidence>
<evidence type="ECO:0000256" key="4">
    <source>
        <dbReference type="ARBA" id="ARBA00022519"/>
    </source>
</evidence>
<dbReference type="PANTHER" id="PTHR37468">
    <property type="entry name" value="SULFATE TRANSPORTER CYSZ"/>
    <property type="match status" value="1"/>
</dbReference>
<sequence length="249" mass="28206">MKVFLRKMLAAIYAYVQAFSFINHHRLWKLVLIPAIIYLLIYGALLTVIILHTNLLSDPLAHWIHADTLSGPLGNIARGVISWLVRALVFMLYFKLFRYIVLILSSPAIALIAEKTQEILTGVTHPFDRKQFISDVWRGITLSFRNLLTEWLITIPLYFLLFIPVLDIFVGVVILLIESYFVGFSMMDYRNEFLRMSGRDSRLLIQQNKGIAIGIGLVFSLLLAIPFLGALVAPALAVVAAALVMEQKF</sequence>
<evidence type="ECO:0000256" key="7">
    <source>
        <dbReference type="ARBA" id="ARBA00022989"/>
    </source>
</evidence>
<dbReference type="EMBL" id="JASJOS010000011">
    <property type="protein sequence ID" value="MDJ1483422.1"/>
    <property type="molecule type" value="Genomic_DNA"/>
</dbReference>
<keyword evidence="6 10" id="KW-0812">Transmembrane</keyword>
<keyword evidence="7 10" id="KW-1133">Transmembrane helix</keyword>
<evidence type="ECO:0000256" key="6">
    <source>
        <dbReference type="ARBA" id="ARBA00022692"/>
    </source>
</evidence>
<evidence type="ECO:0000256" key="3">
    <source>
        <dbReference type="ARBA" id="ARBA00022475"/>
    </source>
</evidence>
<feature type="transmembrane region" description="Helical" evidence="10">
    <location>
        <begin position="210"/>
        <end position="243"/>
    </location>
</feature>
<dbReference type="GO" id="GO:0005886">
    <property type="term" value="C:plasma membrane"/>
    <property type="evidence" value="ECO:0007669"/>
    <property type="project" value="TreeGrafter"/>
</dbReference>
<dbReference type="GO" id="GO:0000103">
    <property type="term" value="P:sulfate assimilation"/>
    <property type="evidence" value="ECO:0007669"/>
    <property type="project" value="TreeGrafter"/>
</dbReference>
<dbReference type="InterPro" id="IPR050480">
    <property type="entry name" value="CysZ-like"/>
</dbReference>
<organism evidence="11 12">
    <name type="scientific">Xanthocytophaga flava</name>
    <dbReference type="NCBI Taxonomy" id="3048013"/>
    <lineage>
        <taxon>Bacteria</taxon>
        <taxon>Pseudomonadati</taxon>
        <taxon>Bacteroidota</taxon>
        <taxon>Cytophagia</taxon>
        <taxon>Cytophagales</taxon>
        <taxon>Rhodocytophagaceae</taxon>
        <taxon>Xanthocytophaga</taxon>
    </lineage>
</organism>
<evidence type="ECO:0000256" key="1">
    <source>
        <dbReference type="ARBA" id="ARBA00004141"/>
    </source>
</evidence>
<comment type="subcellular location">
    <subcellularLocation>
        <location evidence="1">Membrane</location>
        <topology evidence="1">Multi-pass membrane protein</topology>
    </subcellularLocation>
</comment>
<proteinExistence type="predicted"/>
<keyword evidence="9 10" id="KW-0472">Membrane</keyword>
<dbReference type="PANTHER" id="PTHR37468:SF1">
    <property type="entry name" value="SULFATE TRANSPORTER CYSZ"/>
    <property type="match status" value="1"/>
</dbReference>
<evidence type="ECO:0000256" key="5">
    <source>
        <dbReference type="ARBA" id="ARBA00022605"/>
    </source>
</evidence>
<evidence type="ECO:0000256" key="9">
    <source>
        <dbReference type="ARBA" id="ARBA00023136"/>
    </source>
</evidence>
<evidence type="ECO:0000256" key="8">
    <source>
        <dbReference type="ARBA" id="ARBA00023032"/>
    </source>
</evidence>
<evidence type="ECO:0000256" key="2">
    <source>
        <dbReference type="ARBA" id="ARBA00022448"/>
    </source>
</evidence>
<dbReference type="GO" id="GO:0009675">
    <property type="term" value="F:high-affinity sulfate:proton symporter activity"/>
    <property type="evidence" value="ECO:0007669"/>
    <property type="project" value="TreeGrafter"/>
</dbReference>
<keyword evidence="2" id="KW-0813">Transport</keyword>
<feature type="transmembrane region" description="Helical" evidence="10">
    <location>
        <begin position="76"/>
        <end position="94"/>
    </location>
</feature>